<organism evidence="3 4">
    <name type="scientific">Aquarana catesbeiana</name>
    <name type="common">American bullfrog</name>
    <name type="synonym">Rana catesbeiana</name>
    <dbReference type="NCBI Taxonomy" id="8400"/>
    <lineage>
        <taxon>Eukaryota</taxon>
        <taxon>Metazoa</taxon>
        <taxon>Chordata</taxon>
        <taxon>Craniata</taxon>
        <taxon>Vertebrata</taxon>
        <taxon>Euteleostomi</taxon>
        <taxon>Amphibia</taxon>
        <taxon>Batrachia</taxon>
        <taxon>Anura</taxon>
        <taxon>Neobatrachia</taxon>
        <taxon>Ranoidea</taxon>
        <taxon>Ranidae</taxon>
        <taxon>Aquarana</taxon>
    </lineage>
</organism>
<dbReference type="CDD" id="cd00063">
    <property type="entry name" value="FN3"/>
    <property type="match status" value="1"/>
</dbReference>
<evidence type="ECO:0000313" key="4">
    <source>
        <dbReference type="Proteomes" id="UP000228934"/>
    </source>
</evidence>
<dbReference type="Gene3D" id="2.60.40.10">
    <property type="entry name" value="Immunoglobulins"/>
    <property type="match status" value="1"/>
</dbReference>
<proteinExistence type="predicted"/>
<dbReference type="InterPro" id="IPR013783">
    <property type="entry name" value="Ig-like_fold"/>
</dbReference>
<keyword evidence="1" id="KW-1133">Transmembrane helix</keyword>
<name>A0A2G9SBZ4_AQUCT</name>
<evidence type="ECO:0000313" key="3">
    <source>
        <dbReference type="EMBL" id="PIO37652.1"/>
    </source>
</evidence>
<feature type="transmembrane region" description="Helical" evidence="1">
    <location>
        <begin position="86"/>
        <end position="104"/>
    </location>
</feature>
<accession>A0A2G9SBZ4</accession>
<dbReference type="SUPFAM" id="SSF49265">
    <property type="entry name" value="Fibronectin type III"/>
    <property type="match status" value="1"/>
</dbReference>
<gene>
    <name evidence="3" type="ORF">AB205_0124680</name>
</gene>
<protein>
    <recommendedName>
        <fullName evidence="2">Fibronectin type-III domain-containing protein</fullName>
    </recommendedName>
</protein>
<dbReference type="FunFam" id="2.60.40.10:FF:000173">
    <property type="entry name" value="Neural cell adhesion molecule 1"/>
    <property type="match status" value="1"/>
</dbReference>
<dbReference type="Pfam" id="PF00041">
    <property type="entry name" value="fn3"/>
    <property type="match status" value="1"/>
</dbReference>
<dbReference type="PROSITE" id="PS50853">
    <property type="entry name" value="FN3"/>
    <property type="match status" value="1"/>
</dbReference>
<keyword evidence="1" id="KW-0812">Transmembrane</keyword>
<keyword evidence="4" id="KW-1185">Reference proteome</keyword>
<dbReference type="InterPro" id="IPR003961">
    <property type="entry name" value="FN3_dom"/>
</dbReference>
<dbReference type="Proteomes" id="UP000228934">
    <property type="component" value="Unassembled WGS sequence"/>
</dbReference>
<evidence type="ECO:0000256" key="1">
    <source>
        <dbReference type="SAM" id="Phobius"/>
    </source>
</evidence>
<feature type="domain" description="Fibronectin type-III" evidence="2">
    <location>
        <begin position="1"/>
        <end position="83"/>
    </location>
</feature>
<evidence type="ECO:0000259" key="2">
    <source>
        <dbReference type="PROSITE" id="PS50853"/>
    </source>
</evidence>
<reference evidence="4" key="1">
    <citation type="journal article" date="2017" name="Nat. Commun.">
        <title>The North American bullfrog draft genome provides insight into hormonal regulation of long noncoding RNA.</title>
        <authorList>
            <person name="Hammond S.A."/>
            <person name="Warren R.L."/>
            <person name="Vandervalk B.P."/>
            <person name="Kucuk E."/>
            <person name="Khan H."/>
            <person name="Gibb E.A."/>
            <person name="Pandoh P."/>
            <person name="Kirk H."/>
            <person name="Zhao Y."/>
            <person name="Jones M."/>
            <person name="Mungall A.J."/>
            <person name="Coope R."/>
            <person name="Pleasance S."/>
            <person name="Moore R.A."/>
            <person name="Holt R.A."/>
            <person name="Round J.M."/>
            <person name="Ohora S."/>
            <person name="Walle B.V."/>
            <person name="Veldhoen N."/>
            <person name="Helbing C.C."/>
            <person name="Birol I."/>
        </authorList>
    </citation>
    <scope>NUCLEOTIDE SEQUENCE [LARGE SCALE GENOMIC DNA]</scope>
</reference>
<dbReference type="AlphaFoldDB" id="A0A2G9SBZ4"/>
<feature type="transmembrane region" description="Helical" evidence="1">
    <location>
        <begin position="111"/>
        <end position="127"/>
    </location>
</feature>
<keyword evidence="1" id="KW-0472">Membrane</keyword>
<sequence length="129" mass="14414">MVEFEEPDSTGGVPILKYKAEWRATGAEIWQTANFSARDEGSEGSLTITGLRPETSYVVKLSAINGKGIGESCPLFDFITQPVRKYIWSFLLFLLPCHLDYFSCIDIHNTNILKLILIIVIALFLATNV</sequence>
<dbReference type="EMBL" id="KV924914">
    <property type="protein sequence ID" value="PIO37652.1"/>
    <property type="molecule type" value="Genomic_DNA"/>
</dbReference>
<dbReference type="OrthoDB" id="10056271at2759"/>
<dbReference type="InterPro" id="IPR036116">
    <property type="entry name" value="FN3_sf"/>
</dbReference>